<gene>
    <name evidence="1" type="ORF">L1987_60487</name>
</gene>
<proteinExistence type="predicted"/>
<comment type="caution">
    <text evidence="1">The sequence shown here is derived from an EMBL/GenBank/DDBJ whole genome shotgun (WGS) entry which is preliminary data.</text>
</comment>
<sequence length="607" mass="62559">MGKNGGGKKKAIPVQPSRQQPQRSTRVGATGGEVPKDSSRGWNLFAHLIPPPVVTSQVCTTNKSASTIPTVSSASTGGLGLPFSSSGSNSSSVQSSPVNPLVWADVVKGLQTGLISGLKSGLKHVGNTSNLNESDVSTISEYEGVGSVVGIASSELPDSLPEEFTRMPSAQVGAHAADVTDACNRNPTGLPDVGPESSAGLDADGLVFTLVPGLATGGPNDGGPESDGCFNSGGSILIETGLNEFTSETGPAIVDVGLASSDFGPDNDCSPGPPIRPLHSKISGPTTFNSGPCLSSSGLQSDQANSGPVHSESGVGIASNNLGPANFGPAEASGLGNSGESSGFAPVGPASSPSRLVFGPKSGMHHFSDGLVDTKQNVATHLSSWSLQFGSMSPTKVHDDLLFACDKNGHVASVVIPKEVVVPKRPSMVVSKPPRDDDGFVPVQNKKWRVKKPNTGGLNGMSSVAVDPTSIGPATVGPKDAGLGDVPHVVGPPLVSKGNMRDKGKIPVSNQFDSLGGPVLDDFDDFFDGVTGLWESERQTAHYYIEYGFKPPDFVFEKWSPKLKIYYSQLTKVDSIDPGGPSTVIEVVGDDEVASVADESSRFMKMS</sequence>
<accession>A0ACB9D8I6</accession>
<evidence type="ECO:0000313" key="1">
    <source>
        <dbReference type="EMBL" id="KAI3742791.1"/>
    </source>
</evidence>
<dbReference type="Proteomes" id="UP001056120">
    <property type="component" value="Linkage Group LG20"/>
</dbReference>
<evidence type="ECO:0000313" key="2">
    <source>
        <dbReference type="Proteomes" id="UP001056120"/>
    </source>
</evidence>
<dbReference type="EMBL" id="CM042037">
    <property type="protein sequence ID" value="KAI3742791.1"/>
    <property type="molecule type" value="Genomic_DNA"/>
</dbReference>
<reference evidence="1 2" key="2">
    <citation type="journal article" date="2022" name="Mol. Ecol. Resour.">
        <title>The genomes of chicory, endive, great burdock and yacon provide insights into Asteraceae paleo-polyploidization history and plant inulin production.</title>
        <authorList>
            <person name="Fan W."/>
            <person name="Wang S."/>
            <person name="Wang H."/>
            <person name="Wang A."/>
            <person name="Jiang F."/>
            <person name="Liu H."/>
            <person name="Zhao H."/>
            <person name="Xu D."/>
            <person name="Zhang Y."/>
        </authorList>
    </citation>
    <scope>NUCLEOTIDE SEQUENCE [LARGE SCALE GENOMIC DNA]</scope>
    <source>
        <strain evidence="2">cv. Yunnan</strain>
        <tissue evidence="1">Leaves</tissue>
    </source>
</reference>
<protein>
    <submittedName>
        <fullName evidence="1">Uncharacterized protein</fullName>
    </submittedName>
</protein>
<name>A0ACB9D8I6_9ASTR</name>
<reference evidence="2" key="1">
    <citation type="journal article" date="2022" name="Mol. Ecol. Resour.">
        <title>The genomes of chicory, endive, great burdock and yacon provide insights into Asteraceae palaeo-polyploidization history and plant inulin production.</title>
        <authorList>
            <person name="Fan W."/>
            <person name="Wang S."/>
            <person name="Wang H."/>
            <person name="Wang A."/>
            <person name="Jiang F."/>
            <person name="Liu H."/>
            <person name="Zhao H."/>
            <person name="Xu D."/>
            <person name="Zhang Y."/>
        </authorList>
    </citation>
    <scope>NUCLEOTIDE SEQUENCE [LARGE SCALE GENOMIC DNA]</scope>
    <source>
        <strain evidence="2">cv. Yunnan</strain>
    </source>
</reference>
<organism evidence="1 2">
    <name type="scientific">Smallanthus sonchifolius</name>
    <dbReference type="NCBI Taxonomy" id="185202"/>
    <lineage>
        <taxon>Eukaryota</taxon>
        <taxon>Viridiplantae</taxon>
        <taxon>Streptophyta</taxon>
        <taxon>Embryophyta</taxon>
        <taxon>Tracheophyta</taxon>
        <taxon>Spermatophyta</taxon>
        <taxon>Magnoliopsida</taxon>
        <taxon>eudicotyledons</taxon>
        <taxon>Gunneridae</taxon>
        <taxon>Pentapetalae</taxon>
        <taxon>asterids</taxon>
        <taxon>campanulids</taxon>
        <taxon>Asterales</taxon>
        <taxon>Asteraceae</taxon>
        <taxon>Asteroideae</taxon>
        <taxon>Heliantheae alliance</taxon>
        <taxon>Millerieae</taxon>
        <taxon>Smallanthus</taxon>
    </lineage>
</organism>
<keyword evidence="2" id="KW-1185">Reference proteome</keyword>